<keyword evidence="4" id="KW-0575">Peroxidase</keyword>
<dbReference type="InterPro" id="IPR050924">
    <property type="entry name" value="Peroxiredoxin_BCP/PrxQ"/>
</dbReference>
<dbReference type="PIRSF" id="PIRSF000239">
    <property type="entry name" value="AHPC"/>
    <property type="match status" value="1"/>
</dbReference>
<accession>A0A4R3NZ71</accession>
<dbReference type="InterPro" id="IPR013766">
    <property type="entry name" value="Thioredoxin_domain"/>
</dbReference>
<dbReference type="RefSeq" id="WP_132310075.1">
    <property type="nucleotide sequence ID" value="NZ_SMAR01000008.1"/>
</dbReference>
<evidence type="ECO:0000256" key="11">
    <source>
        <dbReference type="ARBA" id="ARBA00042639"/>
    </source>
</evidence>
<comment type="catalytic activity">
    <reaction evidence="12">
        <text>a hydroperoxide + [thioredoxin]-dithiol = an alcohol + [thioredoxin]-disulfide + H2O</text>
        <dbReference type="Rhea" id="RHEA:62620"/>
        <dbReference type="Rhea" id="RHEA-COMP:10698"/>
        <dbReference type="Rhea" id="RHEA-COMP:10700"/>
        <dbReference type="ChEBI" id="CHEBI:15377"/>
        <dbReference type="ChEBI" id="CHEBI:29950"/>
        <dbReference type="ChEBI" id="CHEBI:30879"/>
        <dbReference type="ChEBI" id="CHEBI:35924"/>
        <dbReference type="ChEBI" id="CHEBI:50058"/>
        <dbReference type="EC" id="1.11.1.24"/>
    </reaction>
</comment>
<comment type="subunit">
    <text evidence="2">Monomer.</text>
</comment>
<dbReference type="InterPro" id="IPR024706">
    <property type="entry name" value="Peroxiredoxin_AhpC-typ"/>
</dbReference>
<proteinExistence type="inferred from homology"/>
<evidence type="ECO:0000256" key="12">
    <source>
        <dbReference type="ARBA" id="ARBA00049091"/>
    </source>
</evidence>
<evidence type="ECO:0000256" key="10">
    <source>
        <dbReference type="ARBA" id="ARBA00038489"/>
    </source>
</evidence>
<dbReference type="PROSITE" id="PS51352">
    <property type="entry name" value="THIOREDOXIN_2"/>
    <property type="match status" value="1"/>
</dbReference>
<dbReference type="InterPro" id="IPR036249">
    <property type="entry name" value="Thioredoxin-like_sf"/>
</dbReference>
<evidence type="ECO:0000256" key="13">
    <source>
        <dbReference type="PIRSR" id="PIRSR000239-1"/>
    </source>
</evidence>
<evidence type="ECO:0000313" key="15">
    <source>
        <dbReference type="EMBL" id="TCT40890.1"/>
    </source>
</evidence>
<evidence type="ECO:0000256" key="6">
    <source>
        <dbReference type="ARBA" id="ARBA00023002"/>
    </source>
</evidence>
<comment type="similarity">
    <text evidence="10">Belongs to the peroxiredoxin family. BCP/PrxQ subfamily.</text>
</comment>
<dbReference type="PANTHER" id="PTHR42801:SF4">
    <property type="entry name" value="AHPC_TSA FAMILY PROTEIN"/>
    <property type="match status" value="1"/>
</dbReference>
<evidence type="ECO:0000256" key="1">
    <source>
        <dbReference type="ARBA" id="ARBA00003330"/>
    </source>
</evidence>
<dbReference type="CDD" id="cd03017">
    <property type="entry name" value="PRX_BCP"/>
    <property type="match status" value="1"/>
</dbReference>
<dbReference type="GO" id="GO:0008379">
    <property type="term" value="F:thioredoxin peroxidase activity"/>
    <property type="evidence" value="ECO:0007669"/>
    <property type="project" value="TreeGrafter"/>
</dbReference>
<evidence type="ECO:0000313" key="16">
    <source>
        <dbReference type="Proteomes" id="UP000295097"/>
    </source>
</evidence>
<evidence type="ECO:0000259" key="14">
    <source>
        <dbReference type="PROSITE" id="PS51352"/>
    </source>
</evidence>
<feature type="domain" description="Thioredoxin" evidence="14">
    <location>
        <begin position="4"/>
        <end position="154"/>
    </location>
</feature>
<dbReference type="Proteomes" id="UP000295097">
    <property type="component" value="Unassembled WGS sequence"/>
</dbReference>
<dbReference type="NCBIfam" id="NF006960">
    <property type="entry name" value="PRK09437.1"/>
    <property type="match status" value="1"/>
</dbReference>
<evidence type="ECO:0000256" key="8">
    <source>
        <dbReference type="ARBA" id="ARBA00023284"/>
    </source>
</evidence>
<protein>
    <recommendedName>
        <fullName evidence="3">thioredoxin-dependent peroxiredoxin</fullName>
        <ecNumber evidence="3">1.11.1.24</ecNumber>
    </recommendedName>
    <alternativeName>
        <fullName evidence="9">Thioredoxin peroxidase</fullName>
    </alternativeName>
    <alternativeName>
        <fullName evidence="11">Thioredoxin-dependent peroxiredoxin Bcp</fullName>
    </alternativeName>
</protein>
<comment type="function">
    <text evidence="1">Thiol-specific peroxidase that catalyzes the reduction of hydrogen peroxide and organic hydroperoxides to water and alcohols, respectively. Plays a role in cell protection against oxidative stress by detoxifying peroxides and as sensor of hydrogen peroxide-mediated signaling events.</text>
</comment>
<evidence type="ECO:0000256" key="9">
    <source>
        <dbReference type="ARBA" id="ARBA00032824"/>
    </source>
</evidence>
<keyword evidence="8" id="KW-0676">Redox-active center</keyword>
<feature type="active site" description="Cysteine sulfenic acid (-SOH) intermediate; for peroxidase activity" evidence="13">
    <location>
        <position position="46"/>
    </location>
</feature>
<comment type="caution">
    <text evidence="15">The sequence shown here is derived from an EMBL/GenBank/DDBJ whole genome shotgun (WGS) entry which is preliminary data.</text>
</comment>
<name>A0A4R3NZ71_9HYPH</name>
<dbReference type="EMBL" id="SMAR01000008">
    <property type="protein sequence ID" value="TCT40890.1"/>
    <property type="molecule type" value="Genomic_DNA"/>
</dbReference>
<dbReference type="SUPFAM" id="SSF52833">
    <property type="entry name" value="Thioredoxin-like"/>
    <property type="match status" value="1"/>
</dbReference>
<evidence type="ECO:0000256" key="7">
    <source>
        <dbReference type="ARBA" id="ARBA00023157"/>
    </source>
</evidence>
<dbReference type="OrthoDB" id="9812811at2"/>
<dbReference type="GO" id="GO:0045454">
    <property type="term" value="P:cell redox homeostasis"/>
    <property type="evidence" value="ECO:0007669"/>
    <property type="project" value="TreeGrafter"/>
</dbReference>
<dbReference type="GO" id="GO:0005737">
    <property type="term" value="C:cytoplasm"/>
    <property type="evidence" value="ECO:0007669"/>
    <property type="project" value="TreeGrafter"/>
</dbReference>
<keyword evidence="6" id="KW-0560">Oxidoreductase</keyword>
<reference evidence="15 16" key="1">
    <citation type="submission" date="2019-03" db="EMBL/GenBank/DDBJ databases">
        <title>Freshwater and sediment microbial communities from various areas in North America, analyzing microbe dynamics in response to fracking.</title>
        <authorList>
            <person name="Lamendella R."/>
        </authorList>
    </citation>
    <scope>NUCLEOTIDE SEQUENCE [LARGE SCALE GENOMIC DNA]</scope>
    <source>
        <strain evidence="15 16">175.2</strain>
    </source>
</reference>
<dbReference type="InterPro" id="IPR000866">
    <property type="entry name" value="AhpC/TSA"/>
</dbReference>
<organism evidence="15 16">
    <name type="scientific">Martelella mediterranea</name>
    <dbReference type="NCBI Taxonomy" id="293089"/>
    <lineage>
        <taxon>Bacteria</taxon>
        <taxon>Pseudomonadati</taxon>
        <taxon>Pseudomonadota</taxon>
        <taxon>Alphaproteobacteria</taxon>
        <taxon>Hyphomicrobiales</taxon>
        <taxon>Aurantimonadaceae</taxon>
        <taxon>Martelella</taxon>
    </lineage>
</organism>
<dbReference type="EC" id="1.11.1.24" evidence="3"/>
<sequence length="154" mass="16935">MSELTAGDLAPDFTLPLGSGETFSLADAHGKKLVLYFYPKDNTKGCTIEAIEFTSLAEAFEKENTLIIGISPDSVKSHVKFQEKHDLNIHLGADEDHVIAEAYGVWKEKSMYGKTYMGIERSTFLIDEDGKILNVWRKVKAAGHASAVLESVKG</sequence>
<dbReference type="FunFam" id="3.40.30.10:FF:000007">
    <property type="entry name" value="Thioredoxin-dependent thiol peroxidase"/>
    <property type="match status" value="1"/>
</dbReference>
<gene>
    <name evidence="15" type="ORF">EDC90_100830</name>
</gene>
<dbReference type="GO" id="GO:0034599">
    <property type="term" value="P:cellular response to oxidative stress"/>
    <property type="evidence" value="ECO:0007669"/>
    <property type="project" value="TreeGrafter"/>
</dbReference>
<dbReference type="Gene3D" id="3.40.30.10">
    <property type="entry name" value="Glutaredoxin"/>
    <property type="match status" value="1"/>
</dbReference>
<dbReference type="AlphaFoldDB" id="A0A4R3NZ71"/>
<evidence type="ECO:0000256" key="2">
    <source>
        <dbReference type="ARBA" id="ARBA00011245"/>
    </source>
</evidence>
<keyword evidence="7" id="KW-1015">Disulfide bond</keyword>
<evidence type="ECO:0000256" key="4">
    <source>
        <dbReference type="ARBA" id="ARBA00022559"/>
    </source>
</evidence>
<dbReference type="Pfam" id="PF00578">
    <property type="entry name" value="AhpC-TSA"/>
    <property type="match status" value="1"/>
</dbReference>
<keyword evidence="16" id="KW-1185">Reference proteome</keyword>
<evidence type="ECO:0000256" key="3">
    <source>
        <dbReference type="ARBA" id="ARBA00013017"/>
    </source>
</evidence>
<evidence type="ECO:0000256" key="5">
    <source>
        <dbReference type="ARBA" id="ARBA00022862"/>
    </source>
</evidence>
<dbReference type="PANTHER" id="PTHR42801">
    <property type="entry name" value="THIOREDOXIN-DEPENDENT PEROXIDE REDUCTASE"/>
    <property type="match status" value="1"/>
</dbReference>
<keyword evidence="5" id="KW-0049">Antioxidant</keyword>